<dbReference type="Pfam" id="PF00899">
    <property type="entry name" value="ThiF"/>
    <property type="match status" value="1"/>
</dbReference>
<name>A0A1I6KKA2_9FIRM</name>
<evidence type="ECO:0000313" key="3">
    <source>
        <dbReference type="EMBL" id="SFR91619.1"/>
    </source>
</evidence>
<keyword evidence="4" id="KW-1185">Reference proteome</keyword>
<sequence>MLEEDEKLIVFVNGKEEKGDWNTAYEVREQFAKKSDVVIVNGFQINENVELKDQDEIVLIRKGIMPKEEELECMLTARHTPAVHGKLKKGKVAIAGLGGLGSNIAVSLARIGVGMLRLIDFDVVEPSNLNRQNYDIRHLGLLKTVALKQQLQDINPYIQIDTVNKKITEKNAAELLKDCEIVCEAFDNPENKAMLINTVLTHLPGIKIVSASGMAGYKSTNLIRTIHPMKNLYLCGDFETEAMAGCGLMAPRVMVCAGHQANMVLRLLAGEEEV</sequence>
<dbReference type="PANTHER" id="PTHR43267:SF3">
    <property type="entry name" value="THIF PROTEIN"/>
    <property type="match status" value="1"/>
</dbReference>
<protein>
    <submittedName>
        <fullName evidence="3">Sulfur carrier protein ThiS adenylyltransferase</fullName>
    </submittedName>
</protein>
<dbReference type="NCBIfam" id="NF006395">
    <property type="entry name" value="PRK08644.1"/>
    <property type="match status" value="1"/>
</dbReference>
<accession>A0A1I6KKA2</accession>
<dbReference type="InterPro" id="IPR012729">
    <property type="entry name" value="ThiF_fam2"/>
</dbReference>
<evidence type="ECO:0000313" key="4">
    <source>
        <dbReference type="Proteomes" id="UP000199659"/>
    </source>
</evidence>
<dbReference type="InterPro" id="IPR045886">
    <property type="entry name" value="ThiF/MoeB/HesA"/>
</dbReference>
<dbReference type="GO" id="GO:0061503">
    <property type="term" value="F:tRNA threonylcarbamoyladenosine dehydratase"/>
    <property type="evidence" value="ECO:0007669"/>
    <property type="project" value="TreeGrafter"/>
</dbReference>
<evidence type="ECO:0000259" key="1">
    <source>
        <dbReference type="Pfam" id="PF00899"/>
    </source>
</evidence>
<dbReference type="InterPro" id="IPR000594">
    <property type="entry name" value="ThiF_NAD_FAD-bd"/>
</dbReference>
<evidence type="ECO:0000259" key="2">
    <source>
        <dbReference type="Pfam" id="PF14453"/>
    </source>
</evidence>
<dbReference type="SUPFAM" id="SSF69572">
    <property type="entry name" value="Activating enzymes of the ubiquitin-like proteins"/>
    <property type="match status" value="1"/>
</dbReference>
<dbReference type="GO" id="GO:0061504">
    <property type="term" value="P:cyclic threonylcarbamoyladenosine biosynthetic process"/>
    <property type="evidence" value="ECO:0007669"/>
    <property type="project" value="TreeGrafter"/>
</dbReference>
<dbReference type="GO" id="GO:0008641">
    <property type="term" value="F:ubiquitin-like modifier activating enzyme activity"/>
    <property type="evidence" value="ECO:0007669"/>
    <property type="project" value="InterPro"/>
</dbReference>
<dbReference type="CDD" id="cd01487">
    <property type="entry name" value="E1_ThiF_like"/>
    <property type="match status" value="1"/>
</dbReference>
<dbReference type="NCBIfam" id="TIGR02354">
    <property type="entry name" value="thiF_fam2"/>
    <property type="match status" value="1"/>
</dbReference>
<dbReference type="GO" id="GO:0016779">
    <property type="term" value="F:nucleotidyltransferase activity"/>
    <property type="evidence" value="ECO:0007669"/>
    <property type="project" value="UniProtKB-KW"/>
</dbReference>
<organism evidence="3 4">
    <name type="scientific">Anaeromicropila populeti</name>
    <dbReference type="NCBI Taxonomy" id="37658"/>
    <lineage>
        <taxon>Bacteria</taxon>
        <taxon>Bacillati</taxon>
        <taxon>Bacillota</taxon>
        <taxon>Clostridia</taxon>
        <taxon>Lachnospirales</taxon>
        <taxon>Lachnospiraceae</taxon>
        <taxon>Anaeromicropila</taxon>
    </lineage>
</organism>
<dbReference type="AlphaFoldDB" id="A0A1I6KKA2"/>
<feature type="domain" description="THIF-type NAD/FAD binding fold" evidence="1">
    <location>
        <begin position="85"/>
        <end position="273"/>
    </location>
</feature>
<dbReference type="Gene3D" id="3.40.50.720">
    <property type="entry name" value="NAD(P)-binding Rossmann-like Domain"/>
    <property type="match status" value="1"/>
</dbReference>
<dbReference type="InterPro" id="IPR032726">
    <property type="entry name" value="ThiS-like_dom"/>
</dbReference>
<feature type="domain" description="ThiS-like ubiquitin" evidence="2">
    <location>
        <begin position="9"/>
        <end position="63"/>
    </location>
</feature>
<reference evidence="3 4" key="1">
    <citation type="submission" date="2016-10" db="EMBL/GenBank/DDBJ databases">
        <authorList>
            <person name="de Groot N.N."/>
        </authorList>
    </citation>
    <scope>NUCLEOTIDE SEQUENCE [LARGE SCALE GENOMIC DNA]</scope>
    <source>
        <strain evidence="3 4">743A</strain>
    </source>
</reference>
<dbReference type="InterPro" id="IPR035985">
    <property type="entry name" value="Ubiquitin-activating_enz"/>
</dbReference>
<gene>
    <name evidence="3" type="ORF">SAMN05661086_02484</name>
</gene>
<keyword evidence="3" id="KW-0548">Nucleotidyltransferase</keyword>
<keyword evidence="3" id="KW-0808">Transferase</keyword>
<dbReference type="EMBL" id="FOYZ01000009">
    <property type="protein sequence ID" value="SFR91619.1"/>
    <property type="molecule type" value="Genomic_DNA"/>
</dbReference>
<dbReference type="Proteomes" id="UP000199659">
    <property type="component" value="Unassembled WGS sequence"/>
</dbReference>
<dbReference type="Pfam" id="PF14453">
    <property type="entry name" value="ThiS-like"/>
    <property type="match status" value="1"/>
</dbReference>
<dbReference type="STRING" id="37658.SAMN05661086_02484"/>
<proteinExistence type="predicted"/>
<dbReference type="PANTHER" id="PTHR43267">
    <property type="entry name" value="TRNA THREONYLCARBAMOYLADENOSINE DEHYDRATASE"/>
    <property type="match status" value="1"/>
</dbReference>